<comment type="catalytic activity">
    <reaction evidence="11">
        <text>a hydroperoxide + [thioredoxin]-dithiol = an alcohol + [thioredoxin]-disulfide + H2O</text>
        <dbReference type="Rhea" id="RHEA:62620"/>
        <dbReference type="Rhea" id="RHEA-COMP:10698"/>
        <dbReference type="Rhea" id="RHEA-COMP:10700"/>
        <dbReference type="ChEBI" id="CHEBI:15377"/>
        <dbReference type="ChEBI" id="CHEBI:29950"/>
        <dbReference type="ChEBI" id="CHEBI:30879"/>
        <dbReference type="ChEBI" id="CHEBI:35924"/>
        <dbReference type="ChEBI" id="CHEBI:50058"/>
        <dbReference type="EC" id="1.11.1.24"/>
    </reaction>
</comment>
<name>A0AB38YDH9_9GAMM</name>
<evidence type="ECO:0000256" key="2">
    <source>
        <dbReference type="ARBA" id="ARBA00013017"/>
    </source>
</evidence>
<dbReference type="GO" id="GO:0034599">
    <property type="term" value="P:cellular response to oxidative stress"/>
    <property type="evidence" value="ECO:0007669"/>
    <property type="project" value="TreeGrafter"/>
</dbReference>
<dbReference type="PROSITE" id="PS51352">
    <property type="entry name" value="THIOREDOXIN_2"/>
    <property type="match status" value="1"/>
</dbReference>
<dbReference type="InterPro" id="IPR000866">
    <property type="entry name" value="AhpC/TSA"/>
</dbReference>
<comment type="function">
    <text evidence="1">Thiol-specific peroxidase that catalyzes the reduction of hydrogen peroxide and organic hydroperoxides to water and alcohols, respectively. Plays a role in cell protection against oxidative stress by detoxifying peroxides and as sensor of hydrogen peroxide-mediated signaling events.</text>
</comment>
<dbReference type="GO" id="GO:0045454">
    <property type="term" value="P:cell redox homeostasis"/>
    <property type="evidence" value="ECO:0007669"/>
    <property type="project" value="TreeGrafter"/>
</dbReference>
<keyword evidence="4" id="KW-0049">Antioxidant</keyword>
<evidence type="ECO:0000259" key="12">
    <source>
        <dbReference type="PROSITE" id="PS51352"/>
    </source>
</evidence>
<dbReference type="RefSeq" id="WP_304994654.1">
    <property type="nucleotide sequence ID" value="NZ_CP101717.1"/>
</dbReference>
<proteinExistence type="inferred from homology"/>
<dbReference type="GO" id="GO:0008379">
    <property type="term" value="F:thioredoxin peroxidase activity"/>
    <property type="evidence" value="ECO:0007669"/>
    <property type="project" value="TreeGrafter"/>
</dbReference>
<dbReference type="SUPFAM" id="SSF52833">
    <property type="entry name" value="Thioredoxin-like"/>
    <property type="match status" value="1"/>
</dbReference>
<evidence type="ECO:0000256" key="11">
    <source>
        <dbReference type="ARBA" id="ARBA00049091"/>
    </source>
</evidence>
<dbReference type="EMBL" id="CP101717">
    <property type="protein sequence ID" value="WLD57368.1"/>
    <property type="molecule type" value="Genomic_DNA"/>
</dbReference>
<evidence type="ECO:0000256" key="1">
    <source>
        <dbReference type="ARBA" id="ARBA00003330"/>
    </source>
</evidence>
<dbReference type="InterPro" id="IPR036249">
    <property type="entry name" value="Thioredoxin-like_sf"/>
</dbReference>
<dbReference type="AlphaFoldDB" id="A0AB38YDH9"/>
<keyword evidence="7" id="KW-0676">Redox-active center</keyword>
<evidence type="ECO:0000256" key="8">
    <source>
        <dbReference type="ARBA" id="ARBA00032824"/>
    </source>
</evidence>
<sequence length="188" mass="21382">MRLQAPTLATDIVTQDIFGKPFKLSDLRGKRVMLSFFREAACPFCNFRIYEMTHQYKSWQKAGLEVVTVFTSPAEDVRKHVARHPRPFHMLSDPDLTLYEEYGVEHSASAMLRAFLFNLPEIFRGLRTGGYFSLKNNPHKKIVPADFLLNEKGEIVATWYGRDTSDHIPLKAIQAFISGTSVEAALSV</sequence>
<dbReference type="PANTHER" id="PTHR42801:SF4">
    <property type="entry name" value="AHPC_TSA FAMILY PROTEIN"/>
    <property type="match status" value="1"/>
</dbReference>
<accession>A0AB38YDH9</accession>
<dbReference type="EC" id="1.11.1.24" evidence="2"/>
<evidence type="ECO:0000256" key="7">
    <source>
        <dbReference type="ARBA" id="ARBA00023284"/>
    </source>
</evidence>
<evidence type="ECO:0000256" key="3">
    <source>
        <dbReference type="ARBA" id="ARBA00022559"/>
    </source>
</evidence>
<comment type="similarity">
    <text evidence="9">Belongs to the peroxiredoxin family. BCP/PrxQ subfamily.</text>
</comment>
<feature type="domain" description="Thioredoxin" evidence="12">
    <location>
        <begin position="3"/>
        <end position="178"/>
    </location>
</feature>
<evidence type="ECO:0000256" key="4">
    <source>
        <dbReference type="ARBA" id="ARBA00022862"/>
    </source>
</evidence>
<dbReference type="Pfam" id="PF00578">
    <property type="entry name" value="AhpC-TSA"/>
    <property type="match status" value="1"/>
</dbReference>
<keyword evidence="5" id="KW-0560">Oxidoreductase</keyword>
<protein>
    <recommendedName>
        <fullName evidence="2">thioredoxin-dependent peroxiredoxin</fullName>
        <ecNumber evidence="2">1.11.1.24</ecNumber>
    </recommendedName>
    <alternativeName>
        <fullName evidence="8">Thioredoxin peroxidase</fullName>
    </alternativeName>
    <alternativeName>
        <fullName evidence="10">Thioredoxin-dependent peroxiredoxin Bcp</fullName>
    </alternativeName>
</protein>
<evidence type="ECO:0000256" key="9">
    <source>
        <dbReference type="ARBA" id="ARBA00038489"/>
    </source>
</evidence>
<dbReference type="Gene3D" id="3.40.30.10">
    <property type="entry name" value="Glutaredoxin"/>
    <property type="match status" value="1"/>
</dbReference>
<evidence type="ECO:0000256" key="6">
    <source>
        <dbReference type="ARBA" id="ARBA00023157"/>
    </source>
</evidence>
<organism evidence="13">
    <name type="scientific">Salinispirillum sp. LH 10-3-1</name>
    <dbReference type="NCBI Taxonomy" id="2952525"/>
    <lineage>
        <taxon>Bacteria</taxon>
        <taxon>Pseudomonadati</taxon>
        <taxon>Pseudomonadota</taxon>
        <taxon>Gammaproteobacteria</taxon>
        <taxon>Oceanospirillales</taxon>
        <taxon>Saccharospirillaceae</taxon>
        <taxon>Salinispirillum</taxon>
    </lineage>
</organism>
<keyword evidence="3" id="KW-0575">Peroxidase</keyword>
<dbReference type="PANTHER" id="PTHR42801">
    <property type="entry name" value="THIOREDOXIN-DEPENDENT PEROXIDE REDUCTASE"/>
    <property type="match status" value="1"/>
</dbReference>
<evidence type="ECO:0000256" key="10">
    <source>
        <dbReference type="ARBA" id="ARBA00042639"/>
    </source>
</evidence>
<reference evidence="13" key="1">
    <citation type="submission" date="2022-07" db="EMBL/GenBank/DDBJ databases">
        <title>Complete genome sequence of Salinispirillum sp. LH10-3-1 capable of multiple carbohydrate inversion isolated from a soda lake.</title>
        <authorList>
            <person name="Liu J."/>
            <person name="Zhai Y."/>
            <person name="Zhang H."/>
            <person name="Yang H."/>
            <person name="Qu J."/>
            <person name="Li J."/>
        </authorList>
    </citation>
    <scope>NUCLEOTIDE SEQUENCE</scope>
    <source>
        <strain evidence="13">LH 10-3-1</strain>
    </source>
</reference>
<keyword evidence="6" id="KW-1015">Disulfide bond</keyword>
<dbReference type="GO" id="GO:0005737">
    <property type="term" value="C:cytoplasm"/>
    <property type="evidence" value="ECO:0007669"/>
    <property type="project" value="TreeGrafter"/>
</dbReference>
<gene>
    <name evidence="13" type="ORF">NFC81_11650</name>
</gene>
<evidence type="ECO:0000256" key="5">
    <source>
        <dbReference type="ARBA" id="ARBA00023002"/>
    </source>
</evidence>
<dbReference type="InterPro" id="IPR013766">
    <property type="entry name" value="Thioredoxin_domain"/>
</dbReference>
<evidence type="ECO:0000313" key="13">
    <source>
        <dbReference type="EMBL" id="WLD57368.1"/>
    </source>
</evidence>
<dbReference type="InterPro" id="IPR050924">
    <property type="entry name" value="Peroxiredoxin_BCP/PrxQ"/>
</dbReference>